<keyword evidence="1" id="KW-0812">Transmembrane</keyword>
<feature type="transmembrane region" description="Helical" evidence="1">
    <location>
        <begin position="43"/>
        <end position="66"/>
    </location>
</feature>
<evidence type="ECO:0008006" key="4">
    <source>
        <dbReference type="Google" id="ProtNLM"/>
    </source>
</evidence>
<keyword evidence="1" id="KW-1133">Transmembrane helix</keyword>
<evidence type="ECO:0000256" key="1">
    <source>
        <dbReference type="SAM" id="Phobius"/>
    </source>
</evidence>
<dbReference type="NCBIfam" id="NF033768">
    <property type="entry name" value="myxo_SS_tail"/>
    <property type="match status" value="1"/>
</dbReference>
<dbReference type="Proteomes" id="UP000249061">
    <property type="component" value="Unassembled WGS sequence"/>
</dbReference>
<name>A0A2W5SRR6_9BACT</name>
<feature type="transmembrane region" description="Helical" evidence="1">
    <location>
        <begin position="12"/>
        <end position="36"/>
    </location>
</feature>
<evidence type="ECO:0000313" key="2">
    <source>
        <dbReference type="EMBL" id="PZR05939.1"/>
    </source>
</evidence>
<dbReference type="EMBL" id="QFQP01000041">
    <property type="protein sequence ID" value="PZR05939.1"/>
    <property type="molecule type" value="Genomic_DNA"/>
</dbReference>
<dbReference type="AlphaFoldDB" id="A0A2W5SRR6"/>
<sequence>MNLVEMLHEGGLGAYAALALGLLGALLGFAAIALSISRSKAGFGLGIATLIVADLTAMAGLMGTLWGRSQVQAALAFVDSKVDAERILAGGWAEAANAALIGFFAALLPLMLGGAAAVMGARPAASTTLRMHGEPQLTTDDSKVPRLMLVAIVEGITLISLGAAWVFAHQSPPAGKYNFLRDDQTAWNLASSIEAVNRDPSRGCPQLEEDLQRHWGATDKNEWPRVMQLPIPPPLLDEAKAAARTCVEDRLERHDDVAGLLTSPLLQDDALRARVRTDGAIPSLPPEAAGGDALDKASIAKVVRSARDVIRNCYERELVREPKLAGKVEIEFTISGRGDVSDANATEATTMTNAKVVSCVREAIETLHFPAPEDGQPVTVKYPFVLNPAP</sequence>
<dbReference type="InterPro" id="IPR049806">
    <property type="entry name" value="MasK-like_C"/>
</dbReference>
<gene>
    <name evidence="2" type="ORF">DI536_31245</name>
</gene>
<feature type="transmembrane region" description="Helical" evidence="1">
    <location>
        <begin position="147"/>
        <end position="168"/>
    </location>
</feature>
<accession>A0A2W5SRR6</accession>
<proteinExistence type="predicted"/>
<comment type="caution">
    <text evidence="2">The sequence shown here is derived from an EMBL/GenBank/DDBJ whole genome shotgun (WGS) entry which is preliminary data.</text>
</comment>
<feature type="transmembrane region" description="Helical" evidence="1">
    <location>
        <begin position="98"/>
        <end position="121"/>
    </location>
</feature>
<organism evidence="2 3">
    <name type="scientific">Archangium gephyra</name>
    <dbReference type="NCBI Taxonomy" id="48"/>
    <lineage>
        <taxon>Bacteria</taxon>
        <taxon>Pseudomonadati</taxon>
        <taxon>Myxococcota</taxon>
        <taxon>Myxococcia</taxon>
        <taxon>Myxococcales</taxon>
        <taxon>Cystobacterineae</taxon>
        <taxon>Archangiaceae</taxon>
        <taxon>Archangium</taxon>
    </lineage>
</organism>
<keyword evidence="1" id="KW-0472">Membrane</keyword>
<protein>
    <recommendedName>
        <fullName evidence="4">TonB C-terminal domain-containing protein</fullName>
    </recommendedName>
</protein>
<evidence type="ECO:0000313" key="3">
    <source>
        <dbReference type="Proteomes" id="UP000249061"/>
    </source>
</evidence>
<reference evidence="2 3" key="1">
    <citation type="submission" date="2017-08" db="EMBL/GenBank/DDBJ databases">
        <title>Infants hospitalized years apart are colonized by the same room-sourced microbial strains.</title>
        <authorList>
            <person name="Brooks B."/>
            <person name="Olm M.R."/>
            <person name="Firek B.A."/>
            <person name="Baker R."/>
            <person name="Thomas B.C."/>
            <person name="Morowitz M.J."/>
            <person name="Banfield J.F."/>
        </authorList>
    </citation>
    <scope>NUCLEOTIDE SEQUENCE [LARGE SCALE GENOMIC DNA]</scope>
    <source>
        <strain evidence="2">S2_003_000_R2_14</strain>
    </source>
</reference>